<feature type="transmembrane region" description="Helical" evidence="1">
    <location>
        <begin position="79"/>
        <end position="100"/>
    </location>
</feature>
<keyword evidence="3" id="KW-1185">Reference proteome</keyword>
<proteinExistence type="predicted"/>
<sequence>MSFEFTTPSPTPLGIPMRCLGYFFIGRVASNPYSLPVLFRLHATGSGILPILSASIFFSRSLFTASFPSVLLSDPDPTLPFPLIQSIQLLCIYIFLYFVGKAITLRLLLVLLMLQLTLLRCCLLVSPRSRLCIPDYQAYNYLFHSILQQSIAQRLTDSSPPHHYQYHNDYHMLSFWLYDHHSGSRFSRDLALFTICSTSNSGLASCLHLV</sequence>
<dbReference type="Proteomes" id="UP000784294">
    <property type="component" value="Unassembled WGS sequence"/>
</dbReference>
<gene>
    <name evidence="2" type="ORF">PXEA_LOCUS25973</name>
</gene>
<comment type="caution">
    <text evidence="2">The sequence shown here is derived from an EMBL/GenBank/DDBJ whole genome shotgun (WGS) entry which is preliminary data.</text>
</comment>
<keyword evidence="1" id="KW-0812">Transmembrane</keyword>
<protein>
    <submittedName>
        <fullName evidence="2">Uncharacterized protein</fullName>
    </submittedName>
</protein>
<evidence type="ECO:0000256" key="1">
    <source>
        <dbReference type="SAM" id="Phobius"/>
    </source>
</evidence>
<keyword evidence="1" id="KW-1133">Transmembrane helix</keyword>
<reference evidence="2" key="1">
    <citation type="submission" date="2018-11" db="EMBL/GenBank/DDBJ databases">
        <authorList>
            <consortium name="Pathogen Informatics"/>
        </authorList>
    </citation>
    <scope>NUCLEOTIDE SEQUENCE</scope>
</reference>
<accession>A0A3S5ALM3</accession>
<evidence type="ECO:0000313" key="3">
    <source>
        <dbReference type="Proteomes" id="UP000784294"/>
    </source>
</evidence>
<dbReference type="EMBL" id="CAAALY010244301">
    <property type="protein sequence ID" value="VEL32533.1"/>
    <property type="molecule type" value="Genomic_DNA"/>
</dbReference>
<feature type="transmembrane region" description="Helical" evidence="1">
    <location>
        <begin position="37"/>
        <end position="59"/>
    </location>
</feature>
<feature type="transmembrane region" description="Helical" evidence="1">
    <location>
        <begin position="107"/>
        <end position="126"/>
    </location>
</feature>
<organism evidence="2 3">
    <name type="scientific">Protopolystoma xenopodis</name>
    <dbReference type="NCBI Taxonomy" id="117903"/>
    <lineage>
        <taxon>Eukaryota</taxon>
        <taxon>Metazoa</taxon>
        <taxon>Spiralia</taxon>
        <taxon>Lophotrochozoa</taxon>
        <taxon>Platyhelminthes</taxon>
        <taxon>Monogenea</taxon>
        <taxon>Polyopisthocotylea</taxon>
        <taxon>Polystomatidea</taxon>
        <taxon>Polystomatidae</taxon>
        <taxon>Protopolystoma</taxon>
    </lineage>
</organism>
<dbReference type="AlphaFoldDB" id="A0A3S5ALM3"/>
<evidence type="ECO:0000313" key="2">
    <source>
        <dbReference type="EMBL" id="VEL32533.1"/>
    </source>
</evidence>
<keyword evidence="1" id="KW-0472">Membrane</keyword>
<name>A0A3S5ALM3_9PLAT</name>